<dbReference type="Proteomes" id="UP000001929">
    <property type="component" value="Chromosome"/>
</dbReference>
<dbReference type="PANTHER" id="PTHR43434:SF1">
    <property type="entry name" value="PHOSPHOGLYCOLATE PHOSPHATASE"/>
    <property type="match status" value="1"/>
</dbReference>
<dbReference type="HOGENOM" id="CLU_045011_19_3_5"/>
<dbReference type="eggNOG" id="COG0546">
    <property type="taxonomic scope" value="Bacteria"/>
</dbReference>
<dbReference type="KEGG" id="rru:Rru_A1683"/>
<keyword evidence="6" id="KW-1185">Reference proteome</keyword>
<dbReference type="GO" id="GO:0006281">
    <property type="term" value="P:DNA repair"/>
    <property type="evidence" value="ECO:0007669"/>
    <property type="project" value="TreeGrafter"/>
</dbReference>
<evidence type="ECO:0000256" key="4">
    <source>
        <dbReference type="ARBA" id="ARBA00013078"/>
    </source>
</evidence>
<dbReference type="InterPro" id="IPR041492">
    <property type="entry name" value="HAD_2"/>
</dbReference>
<dbReference type="AlphaFoldDB" id="Q2RTR2"/>
<comment type="pathway">
    <text evidence="2">Organic acid metabolism; glycolate biosynthesis; glycolate from 2-phosphoglycolate: step 1/1.</text>
</comment>
<dbReference type="EnsemblBacteria" id="ABC22483">
    <property type="protein sequence ID" value="ABC22483"/>
    <property type="gene ID" value="Rru_A1683"/>
</dbReference>
<dbReference type="Gene3D" id="1.10.150.730">
    <property type="match status" value="1"/>
</dbReference>
<dbReference type="InterPro" id="IPR050155">
    <property type="entry name" value="HAD-like_hydrolase_sf"/>
</dbReference>
<comment type="similarity">
    <text evidence="3">Belongs to the HAD-like hydrolase superfamily. CbbY/CbbZ/Gph/YieH family.</text>
</comment>
<dbReference type="Pfam" id="PF13419">
    <property type="entry name" value="HAD_2"/>
    <property type="match status" value="1"/>
</dbReference>
<gene>
    <name evidence="5" type="ordered locus">Rru_A1683</name>
</gene>
<dbReference type="EC" id="3.1.3.18" evidence="4"/>
<dbReference type="GO" id="GO:0005829">
    <property type="term" value="C:cytosol"/>
    <property type="evidence" value="ECO:0007669"/>
    <property type="project" value="TreeGrafter"/>
</dbReference>
<dbReference type="InterPro" id="IPR036412">
    <property type="entry name" value="HAD-like_sf"/>
</dbReference>
<dbReference type="Gene3D" id="3.40.50.1000">
    <property type="entry name" value="HAD superfamily/HAD-like"/>
    <property type="match status" value="1"/>
</dbReference>
<name>Q2RTR2_RHORT</name>
<dbReference type="PATRIC" id="fig|269796.9.peg.1761"/>
<dbReference type="InterPro" id="IPR023214">
    <property type="entry name" value="HAD_sf"/>
</dbReference>
<dbReference type="SFLD" id="SFLDS00003">
    <property type="entry name" value="Haloacid_Dehalogenase"/>
    <property type="match status" value="1"/>
</dbReference>
<evidence type="ECO:0000256" key="1">
    <source>
        <dbReference type="ARBA" id="ARBA00000830"/>
    </source>
</evidence>
<keyword evidence="5" id="KW-0378">Hydrolase</keyword>
<sequence length="231" mass="24680">MATDPVSMGLSLETARPPRAVLFDWDNTLVDSWPVIHQAMNTTLVAMGHDPWRIEETRTRIGLSLRDGFPQLFGARWEEARDIYYAAFRAVHLDLLRELDGARDLLAALAARGVFLGVVSNKTGAFLREEVSALGLDTLFGAVIGAGDAARDKPAADPALMALDIGGVAPGPDLWFVGDASVDLACAAQIGCLGVLLRPEPPAPGEFADHPPALYRAGCRDLLALLERVGA</sequence>
<evidence type="ECO:0000256" key="2">
    <source>
        <dbReference type="ARBA" id="ARBA00004818"/>
    </source>
</evidence>
<evidence type="ECO:0000256" key="3">
    <source>
        <dbReference type="ARBA" id="ARBA00006171"/>
    </source>
</evidence>
<organism evidence="5 6">
    <name type="scientific">Rhodospirillum rubrum (strain ATCC 11170 / ATH 1.1.1 / DSM 467 / LMG 4362 / NCIMB 8255 / S1)</name>
    <dbReference type="NCBI Taxonomy" id="269796"/>
    <lineage>
        <taxon>Bacteria</taxon>
        <taxon>Pseudomonadati</taxon>
        <taxon>Pseudomonadota</taxon>
        <taxon>Alphaproteobacteria</taxon>
        <taxon>Rhodospirillales</taxon>
        <taxon>Rhodospirillaceae</taxon>
        <taxon>Rhodospirillum</taxon>
    </lineage>
</organism>
<proteinExistence type="inferred from homology"/>
<dbReference type="PANTHER" id="PTHR43434">
    <property type="entry name" value="PHOSPHOGLYCOLATE PHOSPHATASE"/>
    <property type="match status" value="1"/>
</dbReference>
<evidence type="ECO:0000313" key="5">
    <source>
        <dbReference type="EMBL" id="ABC22483.1"/>
    </source>
</evidence>
<dbReference type="STRING" id="269796.Rru_A1683"/>
<comment type="catalytic activity">
    <reaction evidence="1">
        <text>2-phosphoglycolate + H2O = glycolate + phosphate</text>
        <dbReference type="Rhea" id="RHEA:14369"/>
        <dbReference type="ChEBI" id="CHEBI:15377"/>
        <dbReference type="ChEBI" id="CHEBI:29805"/>
        <dbReference type="ChEBI" id="CHEBI:43474"/>
        <dbReference type="ChEBI" id="CHEBI:58033"/>
        <dbReference type="EC" id="3.1.3.18"/>
    </reaction>
</comment>
<accession>Q2RTR2</accession>
<protein>
    <recommendedName>
        <fullName evidence="4">phosphoglycolate phosphatase</fullName>
        <ecNumber evidence="4">3.1.3.18</ecNumber>
    </recommendedName>
</protein>
<dbReference type="EMBL" id="CP000230">
    <property type="protein sequence ID" value="ABC22483.1"/>
    <property type="molecule type" value="Genomic_DNA"/>
</dbReference>
<dbReference type="GO" id="GO:0008967">
    <property type="term" value="F:phosphoglycolate phosphatase activity"/>
    <property type="evidence" value="ECO:0007669"/>
    <property type="project" value="UniProtKB-EC"/>
</dbReference>
<evidence type="ECO:0000313" key="6">
    <source>
        <dbReference type="Proteomes" id="UP000001929"/>
    </source>
</evidence>
<dbReference type="RefSeq" id="WP_011389373.1">
    <property type="nucleotide sequence ID" value="NC_007643.1"/>
</dbReference>
<dbReference type="SUPFAM" id="SSF56784">
    <property type="entry name" value="HAD-like"/>
    <property type="match status" value="1"/>
</dbReference>
<dbReference type="SFLD" id="SFLDG01129">
    <property type="entry name" value="C1.5:_HAD__Beta-PGM__Phosphata"/>
    <property type="match status" value="1"/>
</dbReference>
<reference evidence="5 6" key="1">
    <citation type="journal article" date="2011" name="Stand. Genomic Sci.">
        <title>Complete genome sequence of Rhodospirillum rubrum type strain (S1).</title>
        <authorList>
            <person name="Munk A.C."/>
            <person name="Copeland A."/>
            <person name="Lucas S."/>
            <person name="Lapidus A."/>
            <person name="Del Rio T.G."/>
            <person name="Barry K."/>
            <person name="Detter J.C."/>
            <person name="Hammon N."/>
            <person name="Israni S."/>
            <person name="Pitluck S."/>
            <person name="Brettin T."/>
            <person name="Bruce D."/>
            <person name="Han C."/>
            <person name="Tapia R."/>
            <person name="Gilna P."/>
            <person name="Schmutz J."/>
            <person name="Larimer F."/>
            <person name="Land M."/>
            <person name="Kyrpides N.C."/>
            <person name="Mavromatis K."/>
            <person name="Richardson P."/>
            <person name="Rohde M."/>
            <person name="Goker M."/>
            <person name="Klenk H.P."/>
            <person name="Zhang Y."/>
            <person name="Roberts G.P."/>
            <person name="Reslewic S."/>
            <person name="Schwartz D.C."/>
        </authorList>
    </citation>
    <scope>NUCLEOTIDE SEQUENCE [LARGE SCALE GENOMIC DNA]</scope>
    <source>
        <strain evidence="6">ATCC 11170 / ATH 1.1.1 / DSM 467 / LMG 4362 / NCIMB 8255 / S1</strain>
    </source>
</reference>